<evidence type="ECO:0000313" key="26">
    <source>
        <dbReference type="Proteomes" id="UP000217141"/>
    </source>
</evidence>
<dbReference type="GO" id="GO:0006119">
    <property type="term" value="P:oxidative phosphorylation"/>
    <property type="evidence" value="ECO:0007669"/>
    <property type="project" value="UniProtKB-UniPathway"/>
</dbReference>
<evidence type="ECO:0000256" key="20">
    <source>
        <dbReference type="PIRSR" id="PIRSR000006-1"/>
    </source>
</evidence>
<evidence type="ECO:0000256" key="9">
    <source>
        <dbReference type="ARBA" id="ARBA00022692"/>
    </source>
</evidence>
<comment type="pathway">
    <text evidence="2 19">Energy metabolism; oxidative phosphorylation.</text>
</comment>
<keyword evidence="10 19" id="KW-0479">Metal-binding</keyword>
<comment type="subunit">
    <text evidence="19">Component of the cbb3-type cytochrome c oxidase.</text>
</comment>
<evidence type="ECO:0000256" key="8">
    <source>
        <dbReference type="ARBA" id="ARBA00022660"/>
    </source>
</evidence>
<evidence type="ECO:0000256" key="12">
    <source>
        <dbReference type="ARBA" id="ARBA00022781"/>
    </source>
</evidence>
<evidence type="ECO:0000256" key="23">
    <source>
        <dbReference type="SAM" id="Phobius"/>
    </source>
</evidence>
<keyword evidence="16 19" id="KW-0408">Iron</keyword>
<feature type="binding site" description="covalent" evidence="21">
    <location>
        <position position="224"/>
    </location>
    <ligand>
        <name>heme c</name>
        <dbReference type="ChEBI" id="CHEBI:61717"/>
        <label>2</label>
    </ligand>
</feature>
<comment type="subcellular location">
    <subcellularLocation>
        <location evidence="1 19">Cell inner membrane</location>
    </subcellularLocation>
</comment>
<dbReference type="SUPFAM" id="SSF46626">
    <property type="entry name" value="Cytochrome c"/>
    <property type="match status" value="2"/>
</dbReference>
<evidence type="ECO:0000256" key="18">
    <source>
        <dbReference type="ARBA" id="ARBA00023136"/>
    </source>
</evidence>
<dbReference type="PROSITE" id="PS51007">
    <property type="entry name" value="CYTC"/>
    <property type="match status" value="2"/>
</dbReference>
<feature type="region of interest" description="Disordered" evidence="22">
    <location>
        <begin position="1"/>
        <end position="22"/>
    </location>
</feature>
<keyword evidence="18 19" id="KW-0472">Membrane</keyword>
<keyword evidence="11" id="KW-0677">Repeat</keyword>
<dbReference type="GO" id="GO:0005506">
    <property type="term" value="F:iron ion binding"/>
    <property type="evidence" value="ECO:0007669"/>
    <property type="project" value="InterPro"/>
</dbReference>
<evidence type="ECO:0000256" key="22">
    <source>
        <dbReference type="SAM" id="MobiDB-lite"/>
    </source>
</evidence>
<keyword evidence="17 19" id="KW-0406">Ion transport</keyword>
<feature type="transmembrane region" description="Helical" evidence="23">
    <location>
        <begin position="35"/>
        <end position="57"/>
    </location>
</feature>
<dbReference type="GO" id="GO:1902600">
    <property type="term" value="P:proton transmembrane transport"/>
    <property type="evidence" value="ECO:0007669"/>
    <property type="project" value="UniProtKB-KW"/>
</dbReference>
<feature type="binding site" description="covalent" evidence="21">
    <location>
        <position position="127"/>
    </location>
    <ligand>
        <name>heme c</name>
        <dbReference type="ChEBI" id="CHEBI:61717"/>
        <label>1</label>
    </ligand>
</feature>
<dbReference type="PRINTS" id="PR00605">
    <property type="entry name" value="CYTCHROMECIC"/>
</dbReference>
<evidence type="ECO:0000256" key="11">
    <source>
        <dbReference type="ARBA" id="ARBA00022737"/>
    </source>
</evidence>
<evidence type="ECO:0000256" key="10">
    <source>
        <dbReference type="ARBA" id="ARBA00022723"/>
    </source>
</evidence>
<keyword evidence="8 19" id="KW-0679">Respiratory chain</keyword>
<dbReference type="PANTHER" id="PTHR33751">
    <property type="entry name" value="CBB3-TYPE CYTOCHROME C OXIDASE SUBUNIT FIXP"/>
    <property type="match status" value="1"/>
</dbReference>
<proteinExistence type="inferred from homology"/>
<evidence type="ECO:0000256" key="21">
    <source>
        <dbReference type="PIRSR" id="PIRSR000006-2"/>
    </source>
</evidence>
<keyword evidence="5 19" id="KW-1003">Cell membrane</keyword>
<dbReference type="Gene3D" id="6.10.280.130">
    <property type="match status" value="1"/>
</dbReference>
<keyword evidence="13 19" id="KW-0249">Electron transport</keyword>
<evidence type="ECO:0000313" key="25">
    <source>
        <dbReference type="EMBL" id="ASY45414.1"/>
    </source>
</evidence>
<dbReference type="EMBL" id="CP022745">
    <property type="protein sequence ID" value="ASY45414.1"/>
    <property type="molecule type" value="Genomic_DNA"/>
</dbReference>
<dbReference type="InterPro" id="IPR009056">
    <property type="entry name" value="Cyt_c-like_dom"/>
</dbReference>
<feature type="binding site" description="axial binding residue" evidence="20">
    <location>
        <position position="225"/>
    </location>
    <ligand>
        <name>heme c</name>
        <dbReference type="ChEBI" id="CHEBI:61717"/>
        <label>2</label>
    </ligand>
    <ligandPart>
        <name>Fe</name>
        <dbReference type="ChEBI" id="CHEBI:18248"/>
    </ligandPart>
</feature>
<sequence length="318" mass="34013">MADPTKSKIDQHSGTPTMGHEWDGIEELDTPLPRWWLWTFYACILFSLGYVIAYPAWPLVNSYTKGMLGWSSRGDLARDMAAQAEKVAPIHRAIAATPIDQLPANAALMQAAVDGGRAAFKVHCVQCHGSGAAGSKGYPNLNDDDWLWGGDLVTIEKTIIDGVRNPDHAETRMSIMPAFGRDQLLQAAQVDDLVAHVRTISGQQKPDAASRRGGQLFADNCAVCHGPAGKGNRELGAPNLTDGIWLYGGDAESIHQTVWNSRQGVMPRWGDKLDPATVRMLAAYVHSLGGGEAAPVAVPVPTAAVDNGAAEATSDARQ</sequence>
<evidence type="ECO:0000256" key="6">
    <source>
        <dbReference type="ARBA" id="ARBA00022519"/>
    </source>
</evidence>
<dbReference type="NCBIfam" id="TIGR00782">
    <property type="entry name" value="ccoP"/>
    <property type="match status" value="1"/>
</dbReference>
<accession>A0A249MW70</accession>
<dbReference type="InterPro" id="IPR032858">
    <property type="entry name" value="CcoP_N"/>
</dbReference>
<evidence type="ECO:0000256" key="7">
    <source>
        <dbReference type="ARBA" id="ARBA00022617"/>
    </source>
</evidence>
<feature type="binding site" description="covalent" evidence="21">
    <location>
        <position position="124"/>
    </location>
    <ligand>
        <name>heme c</name>
        <dbReference type="ChEBI" id="CHEBI:61717"/>
        <label>1</label>
    </ligand>
</feature>
<feature type="binding site" description="axial binding residue" evidence="20">
    <location>
        <position position="266"/>
    </location>
    <ligand>
        <name>heme c</name>
        <dbReference type="ChEBI" id="CHEBI:61717"/>
        <label>1</label>
    </ligand>
    <ligandPart>
        <name>Fe</name>
        <dbReference type="ChEBI" id="CHEBI:18248"/>
    </ligandPart>
</feature>
<feature type="compositionally biased region" description="Basic and acidic residues" evidence="22">
    <location>
        <begin position="1"/>
        <end position="11"/>
    </location>
</feature>
<keyword evidence="9 23" id="KW-0812">Transmembrane</keyword>
<dbReference type="InterPro" id="IPR008168">
    <property type="entry name" value="Cyt_C_IC"/>
</dbReference>
<dbReference type="PIRSF" id="PIRSF000006">
    <property type="entry name" value="Cbb3-Cox_fixP"/>
    <property type="match status" value="1"/>
</dbReference>
<keyword evidence="12 19" id="KW-0375">Hydrogen ion transport</keyword>
<evidence type="ECO:0000256" key="17">
    <source>
        <dbReference type="ARBA" id="ARBA00023065"/>
    </source>
</evidence>
<dbReference type="UniPathway" id="UPA00705"/>
<dbReference type="Proteomes" id="UP000217141">
    <property type="component" value="Chromosome I"/>
</dbReference>
<evidence type="ECO:0000256" key="1">
    <source>
        <dbReference type="ARBA" id="ARBA00004533"/>
    </source>
</evidence>
<feature type="domain" description="Cytochrome c" evidence="24">
    <location>
        <begin position="208"/>
        <end position="289"/>
    </location>
</feature>
<dbReference type="GO" id="GO:0020037">
    <property type="term" value="F:heme binding"/>
    <property type="evidence" value="ECO:0007669"/>
    <property type="project" value="InterPro"/>
</dbReference>
<reference evidence="25 26" key="1">
    <citation type="submission" date="2017-08" db="EMBL/GenBank/DDBJ databases">
        <title>Whole Genome Sequence of Sphingobium hydrophobicum C1: Insights into Adaption to the Electronic-waste Contaminated Sediment.</title>
        <authorList>
            <person name="Song D."/>
            <person name="Chen X."/>
            <person name="Xu M."/>
        </authorList>
    </citation>
    <scope>NUCLEOTIDE SEQUENCE [LARGE SCALE GENOMIC DNA]</scope>
    <source>
        <strain evidence="25 26">C1</strain>
    </source>
</reference>
<evidence type="ECO:0000256" key="16">
    <source>
        <dbReference type="ARBA" id="ARBA00023004"/>
    </source>
</evidence>
<evidence type="ECO:0000256" key="5">
    <source>
        <dbReference type="ARBA" id="ARBA00022475"/>
    </source>
</evidence>
<evidence type="ECO:0000256" key="14">
    <source>
        <dbReference type="ARBA" id="ARBA00022989"/>
    </source>
</evidence>
<dbReference type="InterPro" id="IPR004678">
    <property type="entry name" value="Cyt_c_oxidase_cbb3_su3"/>
</dbReference>
<dbReference type="Pfam" id="PF13442">
    <property type="entry name" value="Cytochrome_CBB3"/>
    <property type="match status" value="2"/>
</dbReference>
<dbReference type="RefSeq" id="WP_017182344.1">
    <property type="nucleotide sequence ID" value="NZ_CP022745.1"/>
</dbReference>
<dbReference type="GO" id="GO:0005886">
    <property type="term" value="C:plasma membrane"/>
    <property type="evidence" value="ECO:0007669"/>
    <property type="project" value="UniProtKB-SubCell"/>
</dbReference>
<evidence type="ECO:0000256" key="13">
    <source>
        <dbReference type="ARBA" id="ARBA00022982"/>
    </source>
</evidence>
<dbReference type="GO" id="GO:0016491">
    <property type="term" value="F:oxidoreductase activity"/>
    <property type="evidence" value="ECO:0007669"/>
    <property type="project" value="UniProtKB-KW"/>
</dbReference>
<evidence type="ECO:0000256" key="15">
    <source>
        <dbReference type="ARBA" id="ARBA00023002"/>
    </source>
</evidence>
<protein>
    <recommendedName>
        <fullName evidence="19">Cbb3-type cytochrome c oxidase subunit</fullName>
    </recommendedName>
</protein>
<dbReference type="InterPro" id="IPR038414">
    <property type="entry name" value="CcoP_N_sf"/>
</dbReference>
<comment type="function">
    <text evidence="19">C-type cytochrome. Part of the cbb3-type cytochrome c oxidase complex.</text>
</comment>
<dbReference type="InterPro" id="IPR036909">
    <property type="entry name" value="Cyt_c-like_dom_sf"/>
</dbReference>
<keyword evidence="15 19" id="KW-0560">Oxidoreductase</keyword>
<dbReference type="Gene3D" id="1.10.760.10">
    <property type="entry name" value="Cytochrome c-like domain"/>
    <property type="match status" value="2"/>
</dbReference>
<evidence type="ECO:0000256" key="4">
    <source>
        <dbReference type="ARBA" id="ARBA00022448"/>
    </source>
</evidence>
<keyword evidence="4 19" id="KW-0813">Transport</keyword>
<dbReference type="Pfam" id="PF14715">
    <property type="entry name" value="FixP_N"/>
    <property type="match status" value="1"/>
</dbReference>
<evidence type="ECO:0000256" key="19">
    <source>
        <dbReference type="PIRNR" id="PIRNR000006"/>
    </source>
</evidence>
<comment type="cofactor">
    <cofactor evidence="19 21">
        <name>heme c</name>
        <dbReference type="ChEBI" id="CHEBI:61717"/>
    </cofactor>
    <text evidence="19 21">Binds 2 heme C groups per subunit.</text>
</comment>
<feature type="binding site" description="axial binding residue" evidence="20">
    <location>
        <position position="128"/>
    </location>
    <ligand>
        <name>heme c</name>
        <dbReference type="ChEBI" id="CHEBI:61717"/>
        <label>1</label>
    </ligand>
    <ligandPart>
        <name>Fe</name>
        <dbReference type="ChEBI" id="CHEBI:18248"/>
    </ligandPart>
</feature>
<organism evidence="25 26">
    <name type="scientific">Sphingobium xenophagum</name>
    <dbReference type="NCBI Taxonomy" id="121428"/>
    <lineage>
        <taxon>Bacteria</taxon>
        <taxon>Pseudomonadati</taxon>
        <taxon>Pseudomonadota</taxon>
        <taxon>Alphaproteobacteria</taxon>
        <taxon>Sphingomonadales</taxon>
        <taxon>Sphingomonadaceae</taxon>
        <taxon>Sphingobium</taxon>
    </lineage>
</organism>
<keyword evidence="7 19" id="KW-0349">Heme</keyword>
<feature type="binding site" description="axial binding residue" evidence="20">
    <location>
        <position position="176"/>
    </location>
    <ligand>
        <name>heme c</name>
        <dbReference type="ChEBI" id="CHEBI:61717"/>
        <label>2</label>
    </ligand>
    <ligandPart>
        <name>Fe</name>
        <dbReference type="ChEBI" id="CHEBI:18248"/>
    </ligandPart>
</feature>
<dbReference type="GO" id="GO:0009055">
    <property type="term" value="F:electron transfer activity"/>
    <property type="evidence" value="ECO:0007669"/>
    <property type="project" value="InterPro"/>
</dbReference>
<evidence type="ECO:0000256" key="3">
    <source>
        <dbReference type="ARBA" id="ARBA00006113"/>
    </source>
</evidence>
<keyword evidence="14 23" id="KW-1133">Transmembrane helix</keyword>
<feature type="binding site" description="covalent" evidence="21">
    <location>
        <position position="221"/>
    </location>
    <ligand>
        <name>heme c</name>
        <dbReference type="ChEBI" id="CHEBI:61717"/>
        <label>2</label>
    </ligand>
</feature>
<gene>
    <name evidence="25" type="primary">ccoP</name>
    <name evidence="25" type="ORF">CJD35_13965</name>
</gene>
<evidence type="ECO:0000256" key="2">
    <source>
        <dbReference type="ARBA" id="ARBA00004673"/>
    </source>
</evidence>
<evidence type="ECO:0000259" key="24">
    <source>
        <dbReference type="PROSITE" id="PS51007"/>
    </source>
</evidence>
<dbReference type="PANTHER" id="PTHR33751:SF1">
    <property type="entry name" value="CBB3-TYPE CYTOCHROME C OXIDASE SUBUNIT FIXP"/>
    <property type="match status" value="1"/>
</dbReference>
<feature type="domain" description="Cytochrome c" evidence="24">
    <location>
        <begin position="111"/>
        <end position="201"/>
    </location>
</feature>
<keyword evidence="6 19" id="KW-0997">Cell inner membrane</keyword>
<dbReference type="InterPro" id="IPR050597">
    <property type="entry name" value="Cytochrome_c_Oxidase_Subunit"/>
</dbReference>
<dbReference type="KEGG" id="shyd:CJD35_13965"/>
<dbReference type="AlphaFoldDB" id="A0A249MW70"/>
<name>A0A249MW70_SPHXE</name>
<comment type="similarity">
    <text evidence="3 19">Belongs to the CcoP / FixP family.</text>
</comment>